<dbReference type="InterPro" id="IPR036156">
    <property type="entry name" value="Beta-gal/glucu_dom_sf"/>
</dbReference>
<proteinExistence type="inferred from homology"/>
<dbReference type="Pfam" id="PF02837">
    <property type="entry name" value="Glyco_hydro_2_N"/>
    <property type="match status" value="1"/>
</dbReference>
<dbReference type="Gene3D" id="2.60.40.10">
    <property type="entry name" value="Immunoglobulins"/>
    <property type="match status" value="2"/>
</dbReference>
<keyword evidence="2" id="KW-0378">Hydrolase</keyword>
<dbReference type="Gene3D" id="3.20.20.80">
    <property type="entry name" value="Glycosidases"/>
    <property type="match status" value="1"/>
</dbReference>
<dbReference type="Pfam" id="PF00703">
    <property type="entry name" value="Glyco_hydro_2"/>
    <property type="match status" value="1"/>
</dbReference>
<comment type="similarity">
    <text evidence="1">Belongs to the glycosyl hydrolase 2 family.</text>
</comment>
<evidence type="ECO:0000313" key="6">
    <source>
        <dbReference type="Proteomes" id="UP000824089"/>
    </source>
</evidence>
<dbReference type="PROSITE" id="PS50022">
    <property type="entry name" value="FA58C_3"/>
    <property type="match status" value="1"/>
</dbReference>
<evidence type="ECO:0000256" key="3">
    <source>
        <dbReference type="ARBA" id="ARBA00023295"/>
    </source>
</evidence>
<evidence type="ECO:0000313" key="5">
    <source>
        <dbReference type="EMBL" id="HIU29849.1"/>
    </source>
</evidence>
<dbReference type="InterPro" id="IPR008979">
    <property type="entry name" value="Galactose-bd-like_sf"/>
</dbReference>
<dbReference type="Gene3D" id="2.60.120.260">
    <property type="entry name" value="Galactose-binding domain-like"/>
    <property type="match status" value="2"/>
</dbReference>
<dbReference type="InterPro" id="IPR017853">
    <property type="entry name" value="GH"/>
</dbReference>
<dbReference type="Proteomes" id="UP000824089">
    <property type="component" value="Unassembled WGS sequence"/>
</dbReference>
<dbReference type="InterPro" id="IPR006101">
    <property type="entry name" value="Glyco_hydro_2"/>
</dbReference>
<dbReference type="PANTHER" id="PTHR42732:SF1">
    <property type="entry name" value="BETA-MANNOSIDASE"/>
    <property type="match status" value="1"/>
</dbReference>
<name>A0A9D1I8B8_9CLOT</name>
<reference evidence="5" key="1">
    <citation type="submission" date="2020-10" db="EMBL/GenBank/DDBJ databases">
        <authorList>
            <person name="Gilroy R."/>
        </authorList>
    </citation>
    <scope>NUCLEOTIDE SEQUENCE</scope>
    <source>
        <strain evidence="5">CHK195-4489</strain>
    </source>
</reference>
<dbReference type="AlphaFoldDB" id="A0A9D1I8B8"/>
<dbReference type="PROSITE" id="PS51257">
    <property type="entry name" value="PROKAR_LIPOPROTEIN"/>
    <property type="match status" value="1"/>
</dbReference>
<evidence type="ECO:0000256" key="2">
    <source>
        <dbReference type="ARBA" id="ARBA00022801"/>
    </source>
</evidence>
<dbReference type="SUPFAM" id="SSF51445">
    <property type="entry name" value="(Trans)glycosidases"/>
    <property type="match status" value="1"/>
</dbReference>
<gene>
    <name evidence="5" type="ORF">IAD50_06075</name>
</gene>
<dbReference type="InterPro" id="IPR006102">
    <property type="entry name" value="Ig-like_GH2"/>
</dbReference>
<dbReference type="InterPro" id="IPR006104">
    <property type="entry name" value="Glyco_hydro_2_N"/>
</dbReference>
<evidence type="ECO:0000259" key="4">
    <source>
        <dbReference type="PROSITE" id="PS50022"/>
    </source>
</evidence>
<reference evidence="5" key="2">
    <citation type="journal article" date="2021" name="PeerJ">
        <title>Extensive microbial diversity within the chicken gut microbiome revealed by metagenomics and culture.</title>
        <authorList>
            <person name="Gilroy R."/>
            <person name="Ravi A."/>
            <person name="Getino M."/>
            <person name="Pursley I."/>
            <person name="Horton D.L."/>
            <person name="Alikhan N.F."/>
            <person name="Baker D."/>
            <person name="Gharbi K."/>
            <person name="Hall N."/>
            <person name="Watson M."/>
            <person name="Adriaenssens E.M."/>
            <person name="Foster-Nyarko E."/>
            <person name="Jarju S."/>
            <person name="Secka A."/>
            <person name="Antonio M."/>
            <person name="Oren A."/>
            <person name="Chaudhuri R.R."/>
            <person name="La Ragione R."/>
            <person name="Hildebrand F."/>
            <person name="Pallen M.J."/>
        </authorList>
    </citation>
    <scope>NUCLEOTIDE SEQUENCE</scope>
    <source>
        <strain evidence="5">CHK195-4489</strain>
    </source>
</reference>
<evidence type="ECO:0000256" key="1">
    <source>
        <dbReference type="ARBA" id="ARBA00007401"/>
    </source>
</evidence>
<dbReference type="SUPFAM" id="SSF49785">
    <property type="entry name" value="Galactose-binding domain-like"/>
    <property type="match status" value="2"/>
</dbReference>
<dbReference type="InterPro" id="IPR051913">
    <property type="entry name" value="GH2_Domain-Containing"/>
</dbReference>
<sequence length="1047" mass="117619">MCTNKLKYLLLILFSAMGGILLFGCNTVTPEPDPVSRSVVSVTESWRFLKSDNARAMEPDFDDEAWETVNLPHTWNAEDGSDGGSNYYRGTGWYRKRITVSEEEAAGKRIYLEFQGVNSKMELYINGTSVGTHKGGYTTFRFDITEHLRIGEENLLAVCVSNKDDRTIAPISGDFTFFGGIYRDVSLIFTDEVHIDMLDSGSSGVYLTTEELSKRSAQLRVETTLVNDSSEGKTVSVRIAVKHPDEFEQNEFEKEYLAGLMRFDPEDLCGGGLVDAVTLSYDMEAGQRIEISEILEIKKPHLWNGITDPYRYQVNISVSENDEIIDSVISYIGIREYHVDKDSGFYLNGESYPLRGVAMHQDYEGMGNAVTKAEITESFSLLYEVGANAVRLSHYPHNTYTYELCDKYGIAVYAEIPFVNTYGGSGTYDNPDETLKGFIETTKQQLTEMIKQQYNRSSIFFWGLYNEAQKASHTVMVPLVADLNALAHELDDTRLTVTATFSEEGEALQSDLLAWNTYPAANGLQNRVESFYNAMSGGKISENPDRYAACYIEEYDSQGYYDGLLNRPIALSEYGIGGSIFQHTDDYMQGSSTVKIQTEEYQAYCHETWLNQIKSLDYLWGTFVWNLFDFSADNRDEATVPGVNTKGLVTRDRQTKKDAFYIYKAYWRTDEDVLYLTGKNNTGRYTNPTYFKAYSNCDSVTLFVDDTEIGTIESGDTQLEHVFVWDWSDSLDYGEHTIRVVGKSGGRTVTDEMKITILKRAVTDLESEQLRVNNEEKYICVSPALTVETISSFLSADEGAALEVRESDGLTPVESGAIIPGMTLLVTAEDGQTTALYTFVESTADTRLTVTVTEEETANPAEHIIDGDPGTRWSGSTGCPTEIVIDLGEPAHLSEISIKWFEARAYRYTIQVSREGSVYRTVANRSENTQRGTLTDSFDAQYVRYIKIRVTGTSDDSDWVSIYEVTTNAWWFHTAYDVNEEARTITVPYDPAIVISKEEFIENLGLEGDCEAEVSTGNDATVYYITDGAVLTVAVGDEVYEYELIYE</sequence>
<organism evidence="5 6">
    <name type="scientific">Candidatus Egerieisoma faecipullorum</name>
    <dbReference type="NCBI Taxonomy" id="2840963"/>
    <lineage>
        <taxon>Bacteria</taxon>
        <taxon>Bacillati</taxon>
        <taxon>Bacillota</taxon>
        <taxon>Clostridia</taxon>
        <taxon>Eubacteriales</taxon>
        <taxon>Clostridiaceae</taxon>
        <taxon>Clostridiaceae incertae sedis</taxon>
        <taxon>Candidatus Egerieisoma</taxon>
    </lineage>
</organism>
<accession>A0A9D1I8B8</accession>
<dbReference type="PRINTS" id="PR00132">
    <property type="entry name" value="GLHYDRLASE2"/>
</dbReference>
<feature type="domain" description="F5/8 type C" evidence="4">
    <location>
        <begin position="833"/>
        <end position="968"/>
    </location>
</feature>
<dbReference type="GO" id="GO:0005975">
    <property type="term" value="P:carbohydrate metabolic process"/>
    <property type="evidence" value="ECO:0007669"/>
    <property type="project" value="InterPro"/>
</dbReference>
<protein>
    <submittedName>
        <fullName evidence="5">Discoidin domain-containing protein</fullName>
    </submittedName>
</protein>
<dbReference type="Pfam" id="PF00754">
    <property type="entry name" value="F5_F8_type_C"/>
    <property type="match status" value="1"/>
</dbReference>
<keyword evidence="3" id="KW-0326">Glycosidase</keyword>
<dbReference type="InterPro" id="IPR000421">
    <property type="entry name" value="FA58C"/>
</dbReference>
<dbReference type="GO" id="GO:0004553">
    <property type="term" value="F:hydrolase activity, hydrolyzing O-glycosyl compounds"/>
    <property type="evidence" value="ECO:0007669"/>
    <property type="project" value="InterPro"/>
</dbReference>
<dbReference type="InterPro" id="IPR013783">
    <property type="entry name" value="Ig-like_fold"/>
</dbReference>
<dbReference type="SUPFAM" id="SSF49303">
    <property type="entry name" value="beta-Galactosidase/glucuronidase domain"/>
    <property type="match status" value="1"/>
</dbReference>
<comment type="caution">
    <text evidence="5">The sequence shown here is derived from an EMBL/GenBank/DDBJ whole genome shotgun (WGS) entry which is preliminary data.</text>
</comment>
<dbReference type="InterPro" id="IPR006103">
    <property type="entry name" value="Glyco_hydro_2_cat"/>
</dbReference>
<dbReference type="Pfam" id="PF02836">
    <property type="entry name" value="Glyco_hydro_2_C"/>
    <property type="match status" value="1"/>
</dbReference>
<dbReference type="PANTHER" id="PTHR42732">
    <property type="entry name" value="BETA-GALACTOSIDASE"/>
    <property type="match status" value="1"/>
</dbReference>
<dbReference type="EMBL" id="DVMM01000127">
    <property type="protein sequence ID" value="HIU29849.1"/>
    <property type="molecule type" value="Genomic_DNA"/>
</dbReference>